<keyword evidence="1" id="KW-0802">TPR repeat</keyword>
<proteinExistence type="predicted"/>
<dbReference type="InterPro" id="IPR024983">
    <property type="entry name" value="CHAT_dom"/>
</dbReference>
<feature type="repeat" description="TPR" evidence="1">
    <location>
        <begin position="73"/>
        <end position="106"/>
    </location>
</feature>
<dbReference type="InterPro" id="IPR011990">
    <property type="entry name" value="TPR-like_helical_dom_sf"/>
</dbReference>
<organism evidence="3 4">
    <name type="scientific">Cyanomargarita calcarea GSE-NOS-MK-12-04C</name>
    <dbReference type="NCBI Taxonomy" id="2839659"/>
    <lineage>
        <taxon>Bacteria</taxon>
        <taxon>Bacillati</taxon>
        <taxon>Cyanobacteriota</taxon>
        <taxon>Cyanophyceae</taxon>
        <taxon>Nostocales</taxon>
        <taxon>Cyanomargaritaceae</taxon>
        <taxon>Cyanomargarita</taxon>
    </lineage>
</organism>
<sequence>MAAILLGTIGTMPVASLPALVAQSSPDRQKAEADRLYWQGVHQTGRGDFKPALQSWQEALAIYRQIQDREGEENALDNLGTASMILEDYPKAIDYFQQELAIAREIKDRSMEERALDRLKSVYRIQNSPTSKGKIADHLLFDQGEEQYRNSQVEAALESWQQALTLYHEIGNPYRETEALSRLVDAYRFLGNYAKAIEYGQQSLAIVQKHSNDSLAQILSNAVTPKSLELIKERVLINLGDNYFALGNYAKAIEYYHSGLVIAQRLQSPLGTWTLLNKVGRVYYALGDYAKAIDYQQQSLAAWQTINDSVREQGRGQALGDLGRVYYALGDYAKAIAYQQQSLAIARTVKDRRAEGQSLGNLGLAYLNQGDYAKAIDYQQQWLAIARQIKDRESEGAALNNLGYALYKKGNLALAEKTLLEGITVLESLRGKLEDINKVSIFDTQRNTYNSLQQVLIAQNKTDAALEIAERGRARAFVELLVSRSNFQLQPKASTIEEIKQIAQTHSSMLVQYSIIYDDFKIQDKPKYQESELYIWVIKPTGEVTFRKADLKPLWQKENISLADLVTTSRDSIGARGRSAIDVSYNPSSPKATSKLKRLHELLINPIADLLPKNPDDKVIFIPQESLFLVPFAALQDANDKYLIEKYTILTAPSIQVLDLTHKQRSHVLNRLTSLPASPYKFLSNITSPF</sequence>
<feature type="repeat" description="TPR" evidence="1">
    <location>
        <begin position="316"/>
        <end position="349"/>
    </location>
</feature>
<dbReference type="Proteomes" id="UP000729701">
    <property type="component" value="Unassembled WGS sequence"/>
</dbReference>
<feature type="domain" description="CHAT" evidence="2">
    <location>
        <begin position="595"/>
        <end position="667"/>
    </location>
</feature>
<accession>A0A951URM9</accession>
<reference evidence="3" key="2">
    <citation type="journal article" date="2022" name="Microbiol. Resour. Announc.">
        <title>Metagenome Sequencing to Explore Phylogenomics of Terrestrial Cyanobacteria.</title>
        <authorList>
            <person name="Ward R.D."/>
            <person name="Stajich J.E."/>
            <person name="Johansen J.R."/>
            <person name="Huntemann M."/>
            <person name="Clum A."/>
            <person name="Foster B."/>
            <person name="Foster B."/>
            <person name="Roux S."/>
            <person name="Palaniappan K."/>
            <person name="Varghese N."/>
            <person name="Mukherjee S."/>
            <person name="Reddy T.B.K."/>
            <person name="Daum C."/>
            <person name="Copeland A."/>
            <person name="Chen I.A."/>
            <person name="Ivanova N.N."/>
            <person name="Kyrpides N.C."/>
            <person name="Shapiro N."/>
            <person name="Eloe-Fadrosh E.A."/>
            <person name="Pietrasiak N."/>
        </authorList>
    </citation>
    <scope>NUCLEOTIDE SEQUENCE</scope>
    <source>
        <strain evidence="3">GSE-NOS-MK-12-04C</strain>
    </source>
</reference>
<dbReference type="EMBL" id="JAHHGZ010000003">
    <property type="protein sequence ID" value="MBW4666431.1"/>
    <property type="molecule type" value="Genomic_DNA"/>
</dbReference>
<evidence type="ECO:0000313" key="3">
    <source>
        <dbReference type="EMBL" id="MBW4666431.1"/>
    </source>
</evidence>
<dbReference type="SMART" id="SM00028">
    <property type="entry name" value="TPR"/>
    <property type="match status" value="9"/>
</dbReference>
<dbReference type="Gene3D" id="1.25.40.10">
    <property type="entry name" value="Tetratricopeptide repeat domain"/>
    <property type="match status" value="4"/>
</dbReference>
<dbReference type="InterPro" id="IPR019734">
    <property type="entry name" value="TPR_rpt"/>
</dbReference>
<comment type="caution">
    <text evidence="3">The sequence shown here is derived from an EMBL/GenBank/DDBJ whole genome shotgun (WGS) entry which is preliminary data.</text>
</comment>
<dbReference type="PANTHER" id="PTHR10098:SF108">
    <property type="entry name" value="TETRATRICOPEPTIDE REPEAT PROTEIN 28"/>
    <property type="match status" value="1"/>
</dbReference>
<dbReference type="AlphaFoldDB" id="A0A951URM9"/>
<evidence type="ECO:0000256" key="1">
    <source>
        <dbReference type="PROSITE-ProRule" id="PRU00339"/>
    </source>
</evidence>
<dbReference type="PROSITE" id="PS50005">
    <property type="entry name" value="TPR"/>
    <property type="match status" value="3"/>
</dbReference>
<dbReference type="Pfam" id="PF13424">
    <property type="entry name" value="TPR_12"/>
    <property type="match status" value="3"/>
</dbReference>
<evidence type="ECO:0000313" key="4">
    <source>
        <dbReference type="Proteomes" id="UP000729701"/>
    </source>
</evidence>
<dbReference type="Pfam" id="PF13176">
    <property type="entry name" value="TPR_7"/>
    <property type="match status" value="1"/>
</dbReference>
<feature type="repeat" description="TPR" evidence="1">
    <location>
        <begin position="233"/>
        <end position="266"/>
    </location>
</feature>
<gene>
    <name evidence="3" type="ORF">KME60_03035</name>
</gene>
<evidence type="ECO:0000259" key="2">
    <source>
        <dbReference type="Pfam" id="PF12770"/>
    </source>
</evidence>
<reference evidence="3" key="1">
    <citation type="submission" date="2021-05" db="EMBL/GenBank/DDBJ databases">
        <authorList>
            <person name="Pietrasiak N."/>
            <person name="Ward R."/>
            <person name="Stajich J.E."/>
            <person name="Kurbessoian T."/>
        </authorList>
    </citation>
    <scope>NUCLEOTIDE SEQUENCE</scope>
    <source>
        <strain evidence="3">GSE-NOS-MK-12-04C</strain>
    </source>
</reference>
<dbReference type="SUPFAM" id="SSF48452">
    <property type="entry name" value="TPR-like"/>
    <property type="match status" value="3"/>
</dbReference>
<protein>
    <submittedName>
        <fullName evidence="3">Tetratricopeptide repeat protein</fullName>
    </submittedName>
</protein>
<dbReference type="PANTHER" id="PTHR10098">
    <property type="entry name" value="RAPSYN-RELATED"/>
    <property type="match status" value="1"/>
</dbReference>
<name>A0A951URM9_9CYAN</name>
<dbReference type="Pfam" id="PF12770">
    <property type="entry name" value="CHAT"/>
    <property type="match status" value="1"/>
</dbReference>